<evidence type="ECO:0000313" key="5">
    <source>
        <dbReference type="Proteomes" id="UP000002035"/>
    </source>
</evidence>
<dbReference type="InterPro" id="IPR056186">
    <property type="entry name" value="PDZ_CPAF-rel"/>
</dbReference>
<dbReference type="eggNOG" id="ENOG502S18W">
    <property type="taxonomic scope" value="Eukaryota"/>
</dbReference>
<dbReference type="Gene3D" id="3.90.226.10">
    <property type="entry name" value="2-enoyl-CoA Hydratase, Chain A, domain 1"/>
    <property type="match status" value="1"/>
</dbReference>
<dbReference type="STRING" id="554155.C5FM69"/>
<evidence type="ECO:0000256" key="1">
    <source>
        <dbReference type="SAM" id="SignalP"/>
    </source>
</evidence>
<organism evidence="4 5">
    <name type="scientific">Arthroderma otae (strain ATCC MYA-4605 / CBS 113480)</name>
    <name type="common">Microsporum canis</name>
    <dbReference type="NCBI Taxonomy" id="554155"/>
    <lineage>
        <taxon>Eukaryota</taxon>
        <taxon>Fungi</taxon>
        <taxon>Dikarya</taxon>
        <taxon>Ascomycota</taxon>
        <taxon>Pezizomycotina</taxon>
        <taxon>Eurotiomycetes</taxon>
        <taxon>Eurotiomycetidae</taxon>
        <taxon>Onygenales</taxon>
        <taxon>Arthrodermataceae</taxon>
        <taxon>Microsporum</taxon>
    </lineage>
</organism>
<feature type="domain" description="CPAF-like PDZ" evidence="3">
    <location>
        <begin position="154"/>
        <end position="267"/>
    </location>
</feature>
<keyword evidence="1" id="KW-0732">Signal</keyword>
<dbReference type="PANTHER" id="PTHR37049">
    <property type="entry name" value="PEPTIDASE S41 FAMILY PROTEIN"/>
    <property type="match status" value="1"/>
</dbReference>
<dbReference type="SUPFAM" id="SSF52096">
    <property type="entry name" value="ClpP/crotonase"/>
    <property type="match status" value="1"/>
</dbReference>
<feature type="signal peptide" evidence="1">
    <location>
        <begin position="1"/>
        <end position="20"/>
    </location>
</feature>
<proteinExistence type="predicted"/>
<reference evidence="5" key="1">
    <citation type="journal article" date="2012" name="MBio">
        <title>Comparative genome analysis of Trichophyton rubrum and related dermatophytes reveals candidate genes involved in infection.</title>
        <authorList>
            <person name="Martinez D.A."/>
            <person name="Oliver B.G."/>
            <person name="Graeser Y."/>
            <person name="Goldberg J.M."/>
            <person name="Li W."/>
            <person name="Martinez-Rossi N.M."/>
            <person name="Monod M."/>
            <person name="Shelest E."/>
            <person name="Barton R.C."/>
            <person name="Birch E."/>
            <person name="Brakhage A.A."/>
            <person name="Chen Z."/>
            <person name="Gurr S.J."/>
            <person name="Heiman D."/>
            <person name="Heitman J."/>
            <person name="Kosti I."/>
            <person name="Rossi A."/>
            <person name="Saif S."/>
            <person name="Samalova M."/>
            <person name="Saunders C.W."/>
            <person name="Shea T."/>
            <person name="Summerbell R.C."/>
            <person name="Xu J."/>
            <person name="Young S."/>
            <person name="Zeng Q."/>
            <person name="Birren B.W."/>
            <person name="Cuomo C.A."/>
            <person name="White T.C."/>
        </authorList>
    </citation>
    <scope>NUCLEOTIDE SEQUENCE [LARGE SCALE GENOMIC DNA]</scope>
    <source>
        <strain evidence="5">ATCC MYA-4605 / CBS 113480</strain>
    </source>
</reference>
<dbReference type="HOGENOM" id="CLU_014251_0_0_1"/>
<dbReference type="VEuPathDB" id="FungiDB:MCYG_03610"/>
<evidence type="ECO:0000259" key="3">
    <source>
        <dbReference type="Pfam" id="PF23658"/>
    </source>
</evidence>
<dbReference type="GO" id="GO:0008236">
    <property type="term" value="F:serine-type peptidase activity"/>
    <property type="evidence" value="ECO:0007669"/>
    <property type="project" value="InterPro"/>
</dbReference>
<protein>
    <submittedName>
        <fullName evidence="4">Peptidase S41 family protein</fullName>
    </submittedName>
</protein>
<evidence type="ECO:0000313" key="4">
    <source>
        <dbReference type="EMBL" id="EEQ30791.1"/>
    </source>
</evidence>
<dbReference type="AlphaFoldDB" id="C5FM69"/>
<feature type="domain" description="Tail specific protease" evidence="2">
    <location>
        <begin position="348"/>
        <end position="553"/>
    </location>
</feature>
<keyword evidence="5" id="KW-1185">Reference proteome</keyword>
<evidence type="ECO:0000259" key="2">
    <source>
        <dbReference type="Pfam" id="PF03572"/>
    </source>
</evidence>
<dbReference type="InterPro" id="IPR052766">
    <property type="entry name" value="S41A_metabolite_peptidase"/>
</dbReference>
<dbReference type="GO" id="GO:0006508">
    <property type="term" value="P:proteolysis"/>
    <property type="evidence" value="ECO:0007669"/>
    <property type="project" value="InterPro"/>
</dbReference>
<gene>
    <name evidence="4" type="ORF">MCYG_03610</name>
</gene>
<dbReference type="OrthoDB" id="27214at2759"/>
<name>C5FM69_ARTOC</name>
<dbReference type="Proteomes" id="UP000002035">
    <property type="component" value="Unassembled WGS sequence"/>
</dbReference>
<feature type="chain" id="PRO_5002951683" evidence="1">
    <location>
        <begin position="21"/>
        <end position="693"/>
    </location>
</feature>
<sequence>MVRFRQAVAGLLLFSGVVTATEPCAQVAEAQQKQLMEHPNTTTFTVTAELAHACLTSVPFTKDDALRLLDGLPYFWDWQSTKPFLKDPPKGYAVPGTDLDGGLASIRQKAASDGYKSEFDFQFELDALTRTVHDGHFNLAMDLLYLFSFVRGDIGPIVSISKDGKEFPEVYAVKDIMAGLANTSAITKIDGQSANDWLKKYSFNGRSQDPDALFNGLLYGLPRTEESRAGSFYSYAGLYTGNDITVEYENGHKMGFTNYARFTANFTGVKDGRSFYNKFCGGRSSRSSLAEIPETRHKDHPFFTSSPISQPPSYALTARSLPPYITPVQKSVNGDVAGYFLEGSDSHIAVLYLSTFAGGANSTDTIWDYSYTITRFLEDCRKTNKKKLIIDVSGNPGGVIFLGYDAFKQLLPNGKVETPFNQGAIEQFNLIGKQVNYLLTHPKAPKAPDAEQERNDIFDLNAYVDPNGKKYKTWRSYFGPERVRQGNFIHLGLWDFNNSEMSLKAGGLIVSGYGNRTQIAPQAFKLEDMVIVTDGVCASTCSIFSDLMRRNGMKFISAAGLPQAGRMQAVGGVKGTQVLSFRELWTEAQLLLKKYSTPFEERRLEKTALGKMVTKGAYVLQRLTNKGSGGRINYRNAVYTDDKARIPRQFVYEAAECKIFMTLDALVDVKAWWGRIAHSWWGNKDICVDGSMA</sequence>
<dbReference type="InterPro" id="IPR029045">
    <property type="entry name" value="ClpP/crotonase-like_dom_sf"/>
</dbReference>
<dbReference type="RefSeq" id="XP_002848104.1">
    <property type="nucleotide sequence ID" value="XM_002848058.1"/>
</dbReference>
<accession>C5FM69</accession>
<dbReference type="EMBL" id="DS995703">
    <property type="protein sequence ID" value="EEQ30791.1"/>
    <property type="molecule type" value="Genomic_DNA"/>
</dbReference>
<dbReference type="GeneID" id="9229426"/>
<dbReference type="PANTHER" id="PTHR37049:SF4">
    <property type="entry name" value="RHODANESE DOMAIN-CONTAINING PROTEIN"/>
    <property type="match status" value="1"/>
</dbReference>
<dbReference type="Pfam" id="PF23658">
    <property type="entry name" value="PDZ_CPAF_rel"/>
    <property type="match status" value="1"/>
</dbReference>
<dbReference type="Pfam" id="PF03572">
    <property type="entry name" value="Peptidase_S41"/>
    <property type="match status" value="1"/>
</dbReference>
<dbReference type="OMA" id="ATEPCAQ"/>
<dbReference type="InterPro" id="IPR005151">
    <property type="entry name" value="Tail-specific_protease"/>
</dbReference>